<name>A0A1S1RBS8_9ACTN</name>
<evidence type="ECO:0000313" key="2">
    <source>
        <dbReference type="EMBL" id="OHV43281.1"/>
    </source>
</evidence>
<evidence type="ECO:0008006" key="4">
    <source>
        <dbReference type="Google" id="ProtNLM"/>
    </source>
</evidence>
<evidence type="ECO:0000256" key="1">
    <source>
        <dbReference type="SAM" id="MobiDB-lite"/>
    </source>
</evidence>
<dbReference type="InterPro" id="IPR035923">
    <property type="entry name" value="TT1751-like_sf"/>
</dbReference>
<comment type="caution">
    <text evidence="2">The sequence shown here is derived from an EMBL/GenBank/DDBJ whole genome shotgun (WGS) entry which is preliminary data.</text>
</comment>
<dbReference type="AlphaFoldDB" id="A0A1S1RBS8"/>
<reference evidence="3" key="1">
    <citation type="submission" date="2016-07" db="EMBL/GenBank/DDBJ databases">
        <title>Sequence Frankia sp. strain CcI1.17.</title>
        <authorList>
            <person name="Ghodhbane-Gtari F."/>
            <person name="Swanson E."/>
            <person name="Gueddou A."/>
            <person name="Morris K."/>
            <person name="Hezbri K."/>
            <person name="Ktari A."/>
            <person name="Nouioui I."/>
            <person name="Abebe-Akele F."/>
            <person name="Simpson S."/>
            <person name="Thomas K."/>
            <person name="Gtari M."/>
            <person name="Tisa L.S."/>
            <person name="Hurst S."/>
        </authorList>
    </citation>
    <scope>NUCLEOTIDE SEQUENCE [LARGE SCALE GENOMIC DNA]</scope>
    <source>
        <strain evidence="3">Cc1.17</strain>
    </source>
</reference>
<protein>
    <recommendedName>
        <fullName evidence="4">DUF302 domain-containing protein</fullName>
    </recommendedName>
</protein>
<dbReference type="SUPFAM" id="SSF103247">
    <property type="entry name" value="TT1751-like"/>
    <property type="match status" value="1"/>
</dbReference>
<dbReference type="EMBL" id="MBLM01000036">
    <property type="protein sequence ID" value="OHV43281.1"/>
    <property type="molecule type" value="Genomic_DNA"/>
</dbReference>
<accession>A0A1S1RBS8</accession>
<proteinExistence type="predicted"/>
<dbReference type="Proteomes" id="UP000179627">
    <property type="component" value="Unassembled WGS sequence"/>
</dbReference>
<dbReference type="Gene3D" id="3.30.310.70">
    <property type="entry name" value="TT1751-like domain"/>
    <property type="match status" value="1"/>
</dbReference>
<gene>
    <name evidence="2" type="ORF">CC117_10990</name>
</gene>
<organism evidence="2 3">
    <name type="scientific">Parafrankia colletiae</name>
    <dbReference type="NCBI Taxonomy" id="573497"/>
    <lineage>
        <taxon>Bacteria</taxon>
        <taxon>Bacillati</taxon>
        <taxon>Actinomycetota</taxon>
        <taxon>Actinomycetes</taxon>
        <taxon>Frankiales</taxon>
        <taxon>Frankiaceae</taxon>
        <taxon>Parafrankia</taxon>
    </lineage>
</organism>
<keyword evidence="3" id="KW-1185">Reference proteome</keyword>
<feature type="region of interest" description="Disordered" evidence="1">
    <location>
        <begin position="110"/>
        <end position="138"/>
    </location>
</feature>
<sequence>MTVTESFDHVRERFENAVPPVDLARFEQLVRAGASWDEVRRATTENAPHFFMIYWRMDVTALFRLAGGTRQCVEYLMGNHVIAERMYQHDPAAMLYAPLRLAIYDSSPAADPGAVSSERETPPPVTAGSGAPPRGPFTSITIDQPSTRFAGLGDPAITQVALDLDRKLAHLLSWLDIPVPKPIAATGPRTA</sequence>
<dbReference type="OrthoDB" id="3358967at2"/>
<evidence type="ECO:0000313" key="3">
    <source>
        <dbReference type="Proteomes" id="UP000179627"/>
    </source>
</evidence>